<dbReference type="Pfam" id="PF17210">
    <property type="entry name" value="SdrD_B"/>
    <property type="match status" value="3"/>
</dbReference>
<feature type="domain" description="DUF7933" evidence="7">
    <location>
        <begin position="912"/>
        <end position="1023"/>
    </location>
</feature>
<keyword evidence="9" id="KW-1185">Reference proteome</keyword>
<dbReference type="PROSITE" id="PS51257">
    <property type="entry name" value="PROKAR_LIPOPROTEIN"/>
    <property type="match status" value="1"/>
</dbReference>
<organism evidence="8 9">
    <name type="scientific">Noviherbaspirillum cavernae</name>
    <dbReference type="NCBI Taxonomy" id="2320862"/>
    <lineage>
        <taxon>Bacteria</taxon>
        <taxon>Pseudomonadati</taxon>
        <taxon>Pseudomonadota</taxon>
        <taxon>Betaproteobacteria</taxon>
        <taxon>Burkholderiales</taxon>
        <taxon>Oxalobacteraceae</taxon>
        <taxon>Noviherbaspirillum</taxon>
    </lineage>
</organism>
<feature type="domain" description="DUF11" evidence="5">
    <location>
        <begin position="477"/>
        <end position="529"/>
    </location>
</feature>
<feature type="chain" id="PRO_5019476719" evidence="4">
    <location>
        <begin position="39"/>
        <end position="2550"/>
    </location>
</feature>
<evidence type="ECO:0000256" key="3">
    <source>
        <dbReference type="ARBA" id="ARBA00022729"/>
    </source>
</evidence>
<protein>
    <submittedName>
        <fullName evidence="8">DUF11 domain-containing protein</fullName>
    </submittedName>
</protein>
<evidence type="ECO:0000313" key="9">
    <source>
        <dbReference type="Proteomes" id="UP000285190"/>
    </source>
</evidence>
<feature type="domain" description="SD-repeat containing protein B" evidence="6">
    <location>
        <begin position="1698"/>
        <end position="1770"/>
    </location>
</feature>
<feature type="domain" description="DUF7933" evidence="7">
    <location>
        <begin position="51"/>
        <end position="183"/>
    </location>
</feature>
<proteinExistence type="predicted"/>
<dbReference type="InterPro" id="IPR033764">
    <property type="entry name" value="Sdr_B"/>
</dbReference>
<dbReference type="InterPro" id="IPR057693">
    <property type="entry name" value="DUF7933"/>
</dbReference>
<dbReference type="GO" id="GO:0005576">
    <property type="term" value="C:extracellular region"/>
    <property type="evidence" value="ECO:0007669"/>
    <property type="project" value="UniProtKB-SubCell"/>
</dbReference>
<feature type="domain" description="DUF7933" evidence="7">
    <location>
        <begin position="191"/>
        <end position="314"/>
    </location>
</feature>
<name>A0A418X0J2_9BURK</name>
<dbReference type="PANTHER" id="PTHR23303:SF15">
    <property type="entry name" value="COLOSSIN-A"/>
    <property type="match status" value="1"/>
</dbReference>
<feature type="domain" description="DUF7933" evidence="7">
    <location>
        <begin position="1300"/>
        <end position="1427"/>
    </location>
</feature>
<feature type="domain" description="DUF7933" evidence="7">
    <location>
        <begin position="622"/>
        <end position="741"/>
    </location>
</feature>
<keyword evidence="2" id="KW-0964">Secreted</keyword>
<dbReference type="InterPro" id="IPR013783">
    <property type="entry name" value="Ig-like_fold"/>
</dbReference>
<evidence type="ECO:0000256" key="2">
    <source>
        <dbReference type="ARBA" id="ARBA00022525"/>
    </source>
</evidence>
<evidence type="ECO:0000256" key="1">
    <source>
        <dbReference type="ARBA" id="ARBA00004613"/>
    </source>
</evidence>
<comment type="caution">
    <text evidence="8">The sequence shown here is derived from an EMBL/GenBank/DDBJ whole genome shotgun (WGS) entry which is preliminary data.</text>
</comment>
<keyword evidence="3 4" id="KW-0732">Signal</keyword>
<evidence type="ECO:0000256" key="4">
    <source>
        <dbReference type="SAM" id="SignalP"/>
    </source>
</evidence>
<accession>A0A418X0J2</accession>
<dbReference type="EMBL" id="QYUN01000002">
    <property type="protein sequence ID" value="RJG05999.1"/>
    <property type="molecule type" value="Genomic_DNA"/>
</dbReference>
<evidence type="ECO:0000313" key="8">
    <source>
        <dbReference type="EMBL" id="RJG05999.1"/>
    </source>
</evidence>
<evidence type="ECO:0000259" key="5">
    <source>
        <dbReference type="Pfam" id="PF01345"/>
    </source>
</evidence>
<dbReference type="Pfam" id="PF25564">
    <property type="entry name" value="DUF7933"/>
    <property type="match status" value="9"/>
</dbReference>
<dbReference type="Gene3D" id="2.60.40.10">
    <property type="entry name" value="Immunoglobulins"/>
    <property type="match status" value="5"/>
</dbReference>
<dbReference type="InterPro" id="IPR001434">
    <property type="entry name" value="OmcB-like_DUF11"/>
</dbReference>
<dbReference type="InterPro" id="IPR008969">
    <property type="entry name" value="CarboxyPept-like_regulatory"/>
</dbReference>
<dbReference type="InterPro" id="IPR047589">
    <property type="entry name" value="DUF11_rpt"/>
</dbReference>
<dbReference type="SUPFAM" id="SSF49464">
    <property type="entry name" value="Carboxypeptidase regulatory domain-like"/>
    <property type="match status" value="1"/>
</dbReference>
<evidence type="ECO:0000259" key="7">
    <source>
        <dbReference type="Pfam" id="PF25564"/>
    </source>
</evidence>
<feature type="domain" description="SD-repeat containing protein B" evidence="6">
    <location>
        <begin position="1575"/>
        <end position="1652"/>
    </location>
</feature>
<dbReference type="Gene3D" id="2.60.40.1120">
    <property type="entry name" value="Carboxypeptidase-like, regulatory domain"/>
    <property type="match status" value="1"/>
</dbReference>
<feature type="domain" description="DUF7933" evidence="7">
    <location>
        <begin position="1039"/>
        <end position="1160"/>
    </location>
</feature>
<dbReference type="NCBIfam" id="TIGR01451">
    <property type="entry name" value="B_ant_repeat"/>
    <property type="match status" value="3"/>
</dbReference>
<dbReference type="Proteomes" id="UP000285190">
    <property type="component" value="Unassembled WGS sequence"/>
</dbReference>
<gene>
    <name evidence="8" type="ORF">D3870_08195</name>
</gene>
<dbReference type="InterPro" id="IPR051417">
    <property type="entry name" value="SDr/BOS_complex"/>
</dbReference>
<dbReference type="PANTHER" id="PTHR23303">
    <property type="entry name" value="CARBOXYPEPTIDASE REGULATORY REGION-CONTAINING"/>
    <property type="match status" value="1"/>
</dbReference>
<feature type="domain" description="DUF7933" evidence="7">
    <location>
        <begin position="341"/>
        <end position="455"/>
    </location>
</feature>
<feature type="domain" description="SD-repeat containing protein B" evidence="6">
    <location>
        <begin position="1823"/>
        <end position="1906"/>
    </location>
</feature>
<feature type="domain" description="DUF7933" evidence="7">
    <location>
        <begin position="771"/>
        <end position="891"/>
    </location>
</feature>
<reference evidence="8 9" key="1">
    <citation type="submission" date="2018-09" db="EMBL/GenBank/DDBJ databases">
        <authorList>
            <person name="Zhu H."/>
        </authorList>
    </citation>
    <scope>NUCLEOTIDE SEQUENCE [LARGE SCALE GENOMIC DNA]</scope>
    <source>
        <strain evidence="8 9">K2R10-39</strain>
    </source>
</reference>
<sequence>MRRFSLLRRIFRVASDRRSFRSLLLVFAAMACSGQALAALDVSMSVTPGYANPIYPGDITSFRISLSNSNAVSAVTGVGFTNSMPAQITVAGVGVKSYSCVDGDGTSAATSGTVTASGSTISLSGGSVPKAKAGGASGKCDIDVEVTSLVRNNAFINTIAAGAVTGTDNTGAVANGTQAQQSINVNNFALPTISKSFSSSIIVKGDETVRLSMVISNASGATTLPLNGASDSPAFALRDTLPAGLQVATTPNATATCSGAGVAPAFSPAAGNTVLTAVGGTVAAGGTCTLAVDLVGTTTGGAYNKDVVNTISRTADFGNKRGLVPASDATASLSIHSLLRVAKQFTLGTISAGQQSTLVITLNNDSPVSPITLTTFADSPIDGIGNPSYGLKVSGTPTTTCGGTATATGGNIGITMTGGAIPAKGSCTITVPYKGTLQAAGTPQAFTNTIAEGAVGTSDPDIVSKSATHSVTVVDQLLINKSSNPAKIAAGNPIQYTITINNYSSSPLSNVVLTDPLPSGVLALPAMPAAPSLSGTGCSGLSHNIPSLPASMATPRFTIGTVPAGTGAAPGACSVTFWAMAPKSSGVSTVLTNTIPAGNVGVGGIYNTNVSSAAATVDSTITISKVFNPSSTSEGTVSLLTLTLTNISSQAVTNAGFTDNLPLGSTGLQLVVANPASASTTCGGALTAVPGSNSISLSGANIPARANNGTGAFGTCQVQVKVIGPAGTYVNTLPAGALTGTQLYADGTTDTISSPGPVSASLTYTSALAASKVFSPATVSSGGKATVRINLTNKDTGTLNNVSVIDPLPAGMTIASPSNAYSTCGGSPVITATPGAASASVSGVVLPPNGKCDFLFDVIATGASNWVNTIPVGNVTATGGVQNVLPVTATLQNSTAGAVIVTNNTNPNSLSAPGASSVLTVNISNTGSVALSGLGLVNHFTVNGLANGTPTGMRVASTANLGTTCPGGIVSTSADGTSVTLSNATLAAGASCTITANVTLNTTGTVQDTIPVGAITSSQGISNTLLTVTSLSAGANIGVIKQFTPAVIKPGDRSRLRLTFINPVTLALNDLTAVDNLPAGLVVPAGANPMTTCSGATVSAPTANQVKVTGGSLPAATTGTSTTCYAEIDVQAASVGSYTNIIVVGDVTGTIGGGSASNPSPGTSTLEVRNPVTIGKAIAPASVTPGTPATVTLTLTNSNAIALTNAVLTDNLPANVVVAQAPNASTTCAGGVISAPISATSVALTGATLPANGSCTVKFDVVSNIAGVYVNTIPAGNLVTAQGVTNETPASATLSLLDPPTVNKQFSPIAISANGKSTLTIVLGNTNSTDATLSAALVDTLPTLPGNIVVATPNNLSGTCTLASVSAPAGGATVTYASGAKIPAGGCTISVDVTGTVEGTYNNFIPAGALVTNIGKNVQPASANLEISPLGFVSGKVFKDNNVVPNGTFELGTDVAIANVALTLTGTSYGPDGVAGGGDDTAVSLNTVTDALGNYAFTGLNPGSYSVTETVQPAGTMNGITTAGTIAGAGGGIAGTATGIAVTPSRISNIVLNKDGSGKVSVSANNNFAEVVPSSIGGKVFLDQNNNGVQDLADTALPGVTVELLNASSVVVATTVTDANGAYSFNNLVPGKYSVREPTQPENTVNGKTVAGTVGNGGTAGTPTANTVLPSVIANITLPPGTATTGNNFAEAPSGRQISGRVFTDPNNDGVFNAGDIGLAGVTINLSGTDVNGTAVTRTTTTGPDGRYTFIGLAEGTYTVTEPTQPLRTDNGITTAGSTGGTATVVAVKPSAISAINLTGTNSISVDNNFAEIPILVGVVSGKVYADANDNGVAEAGEKGIGGVKLSLTGTDVNGSTVNLSTTTAADGSYSFNNLPPSNAAGYTITELQPALYKDGKTTVAAGNPGTAASSKPVLSNNSDVIRNVSVIAGDVLTGYNFGEIGGLSLKPPIVNGYVYLDRDHTRVRPTDGSAAGLEGWTAQLTQNGTAVCTTTTDVNGFYQFDNLHCPGYEASGLPVGTGFEIGFNKDGNKYPALPTSGDNRGSTTAAGGSVITNITLLASDEVVEQNLPLDPSGVVYDSVTRNPIAGAVVRIDGPAGFNPTTHLVGGNAAQSQTVGSDGYYQYLLQNGFPSGTYTLSVTAPGGYLPAPSSNLPACNGAAVVGALPNPALVQASDTAPGLSVTQQTDPSACVGMVPGGATTTQYYFSFVITNGVSAPILNNHIPLDPVQVGSILVTKTTPLVNVARGDLVPYTITASNTLTTPIPGVNVVDQIPPGFKYRLGSATLNGVAVEPVVKGRVLTWPNQRFVAKEKKTYRLILTVGAGVGDGNYVNQAWAANNATNLMLSNLATATVRIVPDPTFDCPDIIGKVFDDRNANGYQDQDEPGIPAVRVVTPRGLLVNSDSEGRFHVPCADIPNADRGSNFVMKLDERSLPSGYRVTTENPRDVRITRGKVVKLNFGATIHRVIRIELSDAAFVSGEVSLLPQWQKQFDAVPSQLKQRPSVVRLAYQPGKDDAALVQKRVDAIRMQIRERWKAQKGEYTLNIETEDAQ</sequence>
<feature type="domain" description="DUF11" evidence="5">
    <location>
        <begin position="2233"/>
        <end position="2341"/>
    </location>
</feature>
<dbReference type="Pfam" id="PF01345">
    <property type="entry name" value="DUF11"/>
    <property type="match status" value="2"/>
</dbReference>
<evidence type="ECO:0000259" key="6">
    <source>
        <dbReference type="Pfam" id="PF17210"/>
    </source>
</evidence>
<comment type="subcellular location">
    <subcellularLocation>
        <location evidence="1">Secreted</location>
    </subcellularLocation>
</comment>
<dbReference type="SUPFAM" id="SSF117074">
    <property type="entry name" value="Hypothetical protein PA1324"/>
    <property type="match status" value="5"/>
</dbReference>
<feature type="domain" description="DUF7933" evidence="7">
    <location>
        <begin position="1173"/>
        <end position="1295"/>
    </location>
</feature>
<feature type="signal peptide" evidence="4">
    <location>
        <begin position="1"/>
        <end position="38"/>
    </location>
</feature>